<dbReference type="SUPFAM" id="SSF63712">
    <property type="entry name" value="Nicotinic receptor ligand binding domain-like"/>
    <property type="match status" value="1"/>
</dbReference>
<evidence type="ECO:0000313" key="15">
    <source>
        <dbReference type="Proteomes" id="UP000054359"/>
    </source>
</evidence>
<dbReference type="Gene3D" id="1.20.58.390">
    <property type="entry name" value="Neurotransmitter-gated ion-channel transmembrane domain"/>
    <property type="match status" value="1"/>
</dbReference>
<evidence type="ECO:0000256" key="2">
    <source>
        <dbReference type="ARBA" id="ARBA00022475"/>
    </source>
</evidence>
<dbReference type="OrthoDB" id="410315at2759"/>
<proteinExistence type="predicted"/>
<keyword evidence="6" id="KW-0406">Ion transport</keyword>
<evidence type="ECO:0000256" key="12">
    <source>
        <dbReference type="SAM" id="Phobius"/>
    </source>
</evidence>
<keyword evidence="1" id="KW-0813">Transport</keyword>
<dbReference type="STRING" id="407821.A0A087T015"/>
<evidence type="ECO:0000256" key="7">
    <source>
        <dbReference type="ARBA" id="ARBA00023136"/>
    </source>
</evidence>
<feature type="transmembrane region" description="Helical" evidence="12">
    <location>
        <begin position="318"/>
        <end position="342"/>
    </location>
</feature>
<comment type="subcellular location">
    <subcellularLocation>
        <location evidence="11">Synaptic cell membrane</location>
        <topology evidence="11">Multi-pass membrane protein</topology>
    </subcellularLocation>
</comment>
<keyword evidence="9" id="KW-1071">Ligand-gated ion channel</keyword>
<evidence type="ECO:0000256" key="4">
    <source>
        <dbReference type="ARBA" id="ARBA00022989"/>
    </source>
</evidence>
<protein>
    <submittedName>
        <fullName evidence="14">Acetylcholine receptor subunit alpha-type acr-16</fullName>
    </submittedName>
</protein>
<feature type="transmembrane region" description="Helical" evidence="12">
    <location>
        <begin position="12"/>
        <end position="31"/>
    </location>
</feature>
<keyword evidence="7 12" id="KW-0472">Membrane</keyword>
<evidence type="ECO:0000256" key="9">
    <source>
        <dbReference type="ARBA" id="ARBA00023286"/>
    </source>
</evidence>
<evidence type="ECO:0000256" key="3">
    <source>
        <dbReference type="ARBA" id="ARBA00022692"/>
    </source>
</evidence>
<organism evidence="14 15">
    <name type="scientific">Stegodyphus mimosarum</name>
    <name type="common">African social velvet spider</name>
    <dbReference type="NCBI Taxonomy" id="407821"/>
    <lineage>
        <taxon>Eukaryota</taxon>
        <taxon>Metazoa</taxon>
        <taxon>Ecdysozoa</taxon>
        <taxon>Arthropoda</taxon>
        <taxon>Chelicerata</taxon>
        <taxon>Arachnida</taxon>
        <taxon>Araneae</taxon>
        <taxon>Araneomorphae</taxon>
        <taxon>Entelegynae</taxon>
        <taxon>Eresoidea</taxon>
        <taxon>Eresidae</taxon>
        <taxon>Stegodyphus</taxon>
    </lineage>
</organism>
<dbReference type="SUPFAM" id="SSF90112">
    <property type="entry name" value="Neurotransmitter-gated ion-channel transmembrane pore"/>
    <property type="match status" value="1"/>
</dbReference>
<evidence type="ECO:0000256" key="5">
    <source>
        <dbReference type="ARBA" id="ARBA00023018"/>
    </source>
</evidence>
<keyword evidence="8 14" id="KW-0675">Receptor</keyword>
<dbReference type="GO" id="GO:0022848">
    <property type="term" value="F:acetylcholine-gated monoatomic cation-selective channel activity"/>
    <property type="evidence" value="ECO:0007669"/>
    <property type="project" value="InterPro"/>
</dbReference>
<reference evidence="14 15" key="1">
    <citation type="submission" date="2013-11" db="EMBL/GenBank/DDBJ databases">
        <title>Genome sequencing of Stegodyphus mimosarum.</title>
        <authorList>
            <person name="Bechsgaard J."/>
        </authorList>
    </citation>
    <scope>NUCLEOTIDE SEQUENCE [LARGE SCALE GENOMIC DNA]</scope>
</reference>
<dbReference type="InterPro" id="IPR038050">
    <property type="entry name" value="Neuro_actylchol_rec"/>
</dbReference>
<dbReference type="CDD" id="cd18989">
    <property type="entry name" value="LGIC_ECD_cation"/>
    <property type="match status" value="1"/>
</dbReference>
<dbReference type="Proteomes" id="UP000054359">
    <property type="component" value="Unassembled WGS sequence"/>
</dbReference>
<evidence type="ECO:0000256" key="10">
    <source>
        <dbReference type="ARBA" id="ARBA00023303"/>
    </source>
</evidence>
<gene>
    <name evidence="14" type="ORF">X975_10525</name>
</gene>
<accession>A0A087T015</accession>
<evidence type="ECO:0000313" key="14">
    <source>
        <dbReference type="EMBL" id="KFM58454.1"/>
    </source>
</evidence>
<keyword evidence="3 12" id="KW-0812">Transmembrane</keyword>
<dbReference type="GO" id="GO:0045211">
    <property type="term" value="C:postsynaptic membrane"/>
    <property type="evidence" value="ECO:0007669"/>
    <property type="project" value="InterPro"/>
</dbReference>
<dbReference type="InterPro" id="IPR006201">
    <property type="entry name" value="Neur_channel"/>
</dbReference>
<dbReference type="EMBL" id="KK112756">
    <property type="protein sequence ID" value="KFM58454.1"/>
    <property type="molecule type" value="Genomic_DNA"/>
</dbReference>
<dbReference type="FunFam" id="2.70.170.10:FF:000028">
    <property type="entry name" value="AcetylCholine Receptor"/>
    <property type="match status" value="1"/>
</dbReference>
<feature type="non-terminal residue" evidence="14">
    <location>
        <position position="431"/>
    </location>
</feature>
<keyword evidence="15" id="KW-1185">Reference proteome</keyword>
<dbReference type="InterPro" id="IPR006202">
    <property type="entry name" value="Neur_chan_lig-bd"/>
</dbReference>
<dbReference type="Pfam" id="PF02931">
    <property type="entry name" value="Neur_chan_LBD"/>
    <property type="match status" value="1"/>
</dbReference>
<evidence type="ECO:0000259" key="13">
    <source>
        <dbReference type="Pfam" id="PF02931"/>
    </source>
</evidence>
<keyword evidence="2" id="KW-1003">Cell membrane</keyword>
<dbReference type="InterPro" id="IPR002394">
    <property type="entry name" value="Nicotinic_acetylcholine_rcpt"/>
</dbReference>
<keyword evidence="5" id="KW-0770">Synapse</keyword>
<feature type="transmembrane region" description="Helical" evidence="12">
    <location>
        <begin position="402"/>
        <end position="429"/>
    </location>
</feature>
<evidence type="ECO:0000256" key="8">
    <source>
        <dbReference type="ARBA" id="ARBA00023170"/>
    </source>
</evidence>
<keyword evidence="4 12" id="KW-1133">Transmembrane helix</keyword>
<dbReference type="InterPro" id="IPR036734">
    <property type="entry name" value="Neur_chan_lig-bd_sf"/>
</dbReference>
<evidence type="ECO:0000256" key="1">
    <source>
        <dbReference type="ARBA" id="ARBA00022448"/>
    </source>
</evidence>
<dbReference type="PRINTS" id="PR00254">
    <property type="entry name" value="NICOTINICR"/>
</dbReference>
<keyword evidence="10" id="KW-0407">Ion channel</keyword>
<feature type="transmembrane region" description="Helical" evidence="12">
    <location>
        <begin position="288"/>
        <end position="306"/>
    </location>
</feature>
<dbReference type="GO" id="GO:0004888">
    <property type="term" value="F:transmembrane signaling receptor activity"/>
    <property type="evidence" value="ECO:0007669"/>
    <property type="project" value="InterPro"/>
</dbReference>
<evidence type="ECO:0000256" key="11">
    <source>
        <dbReference type="ARBA" id="ARBA00034099"/>
    </source>
</evidence>
<feature type="domain" description="Neurotransmitter-gated ion-channel ligand-binding" evidence="13">
    <location>
        <begin position="49"/>
        <end position="255"/>
    </location>
</feature>
<dbReference type="AlphaFoldDB" id="A0A087T015"/>
<dbReference type="OMA" id="THENFIY"/>
<dbReference type="Gene3D" id="2.70.170.10">
    <property type="entry name" value="Neurotransmitter-gated ion-channel ligand-binding domain"/>
    <property type="match status" value="1"/>
</dbReference>
<dbReference type="InterPro" id="IPR036719">
    <property type="entry name" value="Neuro-gated_channel_TM_sf"/>
</dbReference>
<feature type="transmembrane region" description="Helical" evidence="12">
    <location>
        <begin position="258"/>
        <end position="281"/>
    </location>
</feature>
<evidence type="ECO:0000256" key="6">
    <source>
        <dbReference type="ARBA" id="ARBA00023065"/>
    </source>
</evidence>
<dbReference type="PANTHER" id="PTHR18945">
    <property type="entry name" value="NEUROTRANSMITTER GATED ION CHANNEL"/>
    <property type="match status" value="1"/>
</dbReference>
<sequence>MHIGVVDLKKFVKFLIGGILILLLFFLFLQVQPSGGQQVLDATPASELRRLRSDLLKNYDKITRPILNQSLPITVQLLFDIQYIVSLDEKYQILTVKGILMLKWTDEHLKWDSGSYSGISAVRFSPQEVWLPDIHSLYNVKSVDMFDKDHGAPVLVYSNGSVKWSPPAVFDVPCSTQFKHYPFDRHNCTIIFGSWSHLGDAIVLETIELPIAPSNEAHSSEWLLTNVTHENFIYTMQKEYYKYHVVIVHVYLQRTSRIYRYICVVPSLIALFSTLFGFWLLPHETSRYMIGCSNIIVMSLMLQHLAMTVPAGKDIPLLAQYSATCLCMSTLFVLITVVTNLLRDSSGTPPNGLVRLAHGTLDKYLCLFMFSYFTNEDKILAEVSSETRSVTSLEEVKKRNDWICVSLVIDRIAFLVFTFIYSILIIVLASV</sequence>
<name>A0A087T015_STEMI</name>